<reference evidence="4" key="1">
    <citation type="submission" date="2011-05" db="EMBL/GenBank/DDBJ databases">
        <authorList>
            <person name="Richards S.R."/>
            <person name="Qu J."/>
            <person name="Jiang H."/>
            <person name="Jhangiani S.N."/>
            <person name="Agravi P."/>
            <person name="Goodspeed R."/>
            <person name="Gross S."/>
            <person name="Mandapat C."/>
            <person name="Jackson L."/>
            <person name="Mathew T."/>
            <person name="Pu L."/>
            <person name="Thornton R."/>
            <person name="Saada N."/>
            <person name="Wilczek-Boney K.B."/>
            <person name="Lee S."/>
            <person name="Kovar C."/>
            <person name="Wu Y."/>
            <person name="Scherer S.E."/>
            <person name="Worley K.C."/>
            <person name="Muzny D.M."/>
            <person name="Gibbs R."/>
        </authorList>
    </citation>
    <scope>NUCLEOTIDE SEQUENCE</scope>
    <source>
        <strain evidence="4">Brora</strain>
    </source>
</reference>
<dbReference type="PROSITE" id="PS50158">
    <property type="entry name" value="ZF_CCHC"/>
    <property type="match status" value="1"/>
</dbReference>
<keyword evidence="1" id="KW-0863">Zinc-finger</keyword>
<keyword evidence="1" id="KW-0862">Zinc</keyword>
<dbReference type="PhylomeDB" id="T1IQZ5"/>
<organism evidence="3 4">
    <name type="scientific">Strigamia maritima</name>
    <name type="common">European centipede</name>
    <name type="synonym">Geophilus maritimus</name>
    <dbReference type="NCBI Taxonomy" id="126957"/>
    <lineage>
        <taxon>Eukaryota</taxon>
        <taxon>Metazoa</taxon>
        <taxon>Ecdysozoa</taxon>
        <taxon>Arthropoda</taxon>
        <taxon>Myriapoda</taxon>
        <taxon>Chilopoda</taxon>
        <taxon>Pleurostigmophora</taxon>
        <taxon>Geophilomorpha</taxon>
        <taxon>Linotaeniidae</taxon>
        <taxon>Strigamia</taxon>
    </lineage>
</organism>
<evidence type="ECO:0000256" key="1">
    <source>
        <dbReference type="PROSITE-ProRule" id="PRU00047"/>
    </source>
</evidence>
<dbReference type="GO" id="GO:0003676">
    <property type="term" value="F:nucleic acid binding"/>
    <property type="evidence" value="ECO:0007669"/>
    <property type="project" value="InterPro"/>
</dbReference>
<evidence type="ECO:0000259" key="2">
    <source>
        <dbReference type="PROSITE" id="PS50158"/>
    </source>
</evidence>
<evidence type="ECO:0000313" key="4">
    <source>
        <dbReference type="Proteomes" id="UP000014500"/>
    </source>
</evidence>
<dbReference type="GO" id="GO:0008270">
    <property type="term" value="F:zinc ion binding"/>
    <property type="evidence" value="ECO:0007669"/>
    <property type="project" value="UniProtKB-KW"/>
</dbReference>
<name>T1IQZ5_STRMM</name>
<dbReference type="SUPFAM" id="SSF57756">
    <property type="entry name" value="Retrovirus zinc finger-like domains"/>
    <property type="match status" value="1"/>
</dbReference>
<keyword evidence="4" id="KW-1185">Reference proteome</keyword>
<dbReference type="EMBL" id="AFFK01018426">
    <property type="status" value="NOT_ANNOTATED_CDS"/>
    <property type="molecule type" value="Genomic_DNA"/>
</dbReference>
<dbReference type="InterPro" id="IPR036875">
    <property type="entry name" value="Znf_CCHC_sf"/>
</dbReference>
<reference evidence="3" key="2">
    <citation type="submission" date="2015-02" db="UniProtKB">
        <authorList>
            <consortium name="EnsemblMetazoa"/>
        </authorList>
    </citation>
    <scope>IDENTIFICATION</scope>
</reference>
<evidence type="ECO:0000313" key="3">
    <source>
        <dbReference type="EnsemblMetazoa" id="SMAR003475-PA"/>
    </source>
</evidence>
<dbReference type="Proteomes" id="UP000014500">
    <property type="component" value="Unassembled WGS sequence"/>
</dbReference>
<sequence>MHQYIGRVDQAAREVEALAMTDEEAKTFMLISRVGSGFDSLKQIIDQWDDTQFTWKNLCAALLTEDHRRKFDAAAMLTEHTEAQAFLAFKKNQKSKEKKTAINIPSSKSTDLVGAVPKRDLSEITCFRCQEKGHYSNKC</sequence>
<feature type="domain" description="CCHC-type" evidence="2">
    <location>
        <begin position="126"/>
        <end position="139"/>
    </location>
</feature>
<keyword evidence="1" id="KW-0479">Metal-binding</keyword>
<dbReference type="AlphaFoldDB" id="T1IQZ5"/>
<protein>
    <recommendedName>
        <fullName evidence="2">CCHC-type domain-containing protein</fullName>
    </recommendedName>
</protein>
<accession>T1IQZ5</accession>
<dbReference type="InterPro" id="IPR001878">
    <property type="entry name" value="Znf_CCHC"/>
</dbReference>
<proteinExistence type="predicted"/>
<dbReference type="EnsemblMetazoa" id="SMAR003475-RA">
    <property type="protein sequence ID" value="SMAR003475-PA"/>
    <property type="gene ID" value="SMAR003475"/>
</dbReference>
<dbReference type="HOGENOM" id="CLU_1847614_0_0_1"/>